<proteinExistence type="predicted"/>
<keyword evidence="3" id="KW-1185">Reference proteome</keyword>
<dbReference type="PANTHER" id="PTHR36844:SF1">
    <property type="entry name" value="PROTEASE PRSW"/>
    <property type="match status" value="1"/>
</dbReference>
<reference evidence="2 3" key="1">
    <citation type="journal article" date="2019" name="Int. J. Syst. Evol. Microbiol.">
        <title>The Global Catalogue of Microorganisms (GCM) 10K type strain sequencing project: providing services to taxonomists for standard genome sequencing and annotation.</title>
        <authorList>
            <consortium name="The Broad Institute Genomics Platform"/>
            <consortium name="The Broad Institute Genome Sequencing Center for Infectious Disease"/>
            <person name="Wu L."/>
            <person name="Ma J."/>
        </authorList>
    </citation>
    <scope>NUCLEOTIDE SEQUENCE [LARGE SCALE GENOMIC DNA]</scope>
    <source>
        <strain evidence="2 3">JCM 15572</strain>
    </source>
</reference>
<feature type="transmembrane region" description="Helical" evidence="1">
    <location>
        <begin position="207"/>
        <end position="224"/>
    </location>
</feature>
<feature type="transmembrane region" description="Helical" evidence="1">
    <location>
        <begin position="36"/>
        <end position="58"/>
    </location>
</feature>
<feature type="transmembrane region" description="Helical" evidence="1">
    <location>
        <begin position="173"/>
        <end position="195"/>
    </location>
</feature>
<feature type="transmembrane region" description="Helical" evidence="1">
    <location>
        <begin position="9"/>
        <end position="30"/>
    </location>
</feature>
<evidence type="ECO:0000313" key="3">
    <source>
        <dbReference type="Proteomes" id="UP001501705"/>
    </source>
</evidence>
<gene>
    <name evidence="2" type="ORF">GCM10009804_26170</name>
</gene>
<evidence type="ECO:0000256" key="1">
    <source>
        <dbReference type="SAM" id="Phobius"/>
    </source>
</evidence>
<keyword evidence="2" id="KW-0645">Protease</keyword>
<dbReference type="RefSeq" id="WP_344233717.1">
    <property type="nucleotide sequence ID" value="NZ_BAAAPH010000007.1"/>
</dbReference>
<dbReference type="EMBL" id="BAAAPH010000007">
    <property type="protein sequence ID" value="GAA1568476.1"/>
    <property type="molecule type" value="Genomic_DNA"/>
</dbReference>
<sequence length="259" mass="27289">MTQQVLRRWGWIGTFLIGAGLYLAVLVVLTDTGNPNLFPTMILLGALVVPLTFVTFAAGRSGRWLIDGPTLGGCLLFGGVVGVVVAGLLEYDAMRGLGTLPMLGVGLIEEAAKLLVPAVLVVFFGHRYRMSVGRGIVIGIAVGTGFAVLETMGYAFVALLQSGGNVGAAEQTLFIRGLLSPAGHAAWTGLTCWGLWRFVMRPTGKRFAGFLGMYALAVALHTTWDGIGGRVTYAVVGAISIGLLLIGLQRAQRSEVLRA</sequence>
<keyword evidence="2" id="KW-0378">Hydrolase</keyword>
<feature type="transmembrane region" description="Helical" evidence="1">
    <location>
        <begin position="101"/>
        <end position="124"/>
    </location>
</feature>
<feature type="transmembrane region" description="Helical" evidence="1">
    <location>
        <begin position="136"/>
        <end position="161"/>
    </location>
</feature>
<keyword evidence="2" id="KW-0482">Metalloprotease</keyword>
<name>A0ABN2D182_9ACTN</name>
<organism evidence="2 3">
    <name type="scientific">Kribbella hippodromi</name>
    <dbReference type="NCBI Taxonomy" id="434347"/>
    <lineage>
        <taxon>Bacteria</taxon>
        <taxon>Bacillati</taxon>
        <taxon>Actinomycetota</taxon>
        <taxon>Actinomycetes</taxon>
        <taxon>Propionibacteriales</taxon>
        <taxon>Kribbellaceae</taxon>
        <taxon>Kribbella</taxon>
    </lineage>
</organism>
<accession>A0ABN2D182</accession>
<dbReference type="GO" id="GO:0008237">
    <property type="term" value="F:metallopeptidase activity"/>
    <property type="evidence" value="ECO:0007669"/>
    <property type="project" value="UniProtKB-KW"/>
</dbReference>
<keyword evidence="1" id="KW-1133">Transmembrane helix</keyword>
<dbReference type="InterPro" id="IPR026898">
    <property type="entry name" value="PrsW"/>
</dbReference>
<evidence type="ECO:0000313" key="2">
    <source>
        <dbReference type="EMBL" id="GAA1568476.1"/>
    </source>
</evidence>
<feature type="transmembrane region" description="Helical" evidence="1">
    <location>
        <begin position="230"/>
        <end position="248"/>
    </location>
</feature>
<dbReference type="Pfam" id="PF13367">
    <property type="entry name" value="PrsW-protease"/>
    <property type="match status" value="1"/>
</dbReference>
<protein>
    <submittedName>
        <fullName evidence="2">PrsW family intramembrane metalloprotease</fullName>
    </submittedName>
</protein>
<keyword evidence="1" id="KW-0812">Transmembrane</keyword>
<dbReference type="PANTHER" id="PTHR36844">
    <property type="entry name" value="PROTEASE PRSW"/>
    <property type="match status" value="1"/>
</dbReference>
<keyword evidence="1" id="KW-0472">Membrane</keyword>
<feature type="transmembrane region" description="Helical" evidence="1">
    <location>
        <begin position="70"/>
        <end position="89"/>
    </location>
</feature>
<comment type="caution">
    <text evidence="2">The sequence shown here is derived from an EMBL/GenBank/DDBJ whole genome shotgun (WGS) entry which is preliminary data.</text>
</comment>
<dbReference type="Proteomes" id="UP001501705">
    <property type="component" value="Unassembled WGS sequence"/>
</dbReference>